<proteinExistence type="predicted"/>
<evidence type="ECO:0000313" key="5">
    <source>
        <dbReference type="Proteomes" id="UP000078486"/>
    </source>
</evidence>
<evidence type="ECO:0000256" key="3">
    <source>
        <dbReference type="SAM" id="SignalP"/>
    </source>
</evidence>
<dbReference type="Proteomes" id="UP000078486">
    <property type="component" value="Unassembled WGS sequence"/>
</dbReference>
<feature type="compositionally biased region" description="Polar residues" evidence="2">
    <location>
        <begin position="119"/>
        <end position="134"/>
    </location>
</feature>
<evidence type="ECO:0000313" key="4">
    <source>
        <dbReference type="EMBL" id="OAM91926.1"/>
    </source>
</evidence>
<dbReference type="EMBL" id="LRRQ01000003">
    <property type="protein sequence ID" value="OAM91926.1"/>
    <property type="molecule type" value="Genomic_DNA"/>
</dbReference>
<dbReference type="AlphaFoldDB" id="A0A178IRQ7"/>
<feature type="coiled-coil region" evidence="1">
    <location>
        <begin position="150"/>
        <end position="194"/>
    </location>
</feature>
<feature type="region of interest" description="Disordered" evidence="2">
    <location>
        <begin position="110"/>
        <end position="141"/>
    </location>
</feature>
<sequence>MRGDGLRAAFQGAFRVPRARAALAGACALSVLFAAGCASAKKPVEVKPEATPTRIVFMEPPSEQPPVLPAEYEEYYVGMLQSPTNPEMAYLPGKAYVQTKPARFNRAATNVAPTDGTPRPQTLFSRGPVQTSRSADYHPEPTDTEVSIYFANAQRTLAGLVETNDRLQKRVAELEKAQEDIEDARANQAATALASTPAGTAAFGARLQNPAAAAASEDFDMPSDAGLTIIRPNSEYVIELDPNFFNLPRSSSNNPFEQIYQPPVTLHEATLVVSGIVTGGRPGAILNNQPYLIGEHFKGLTLHRVDADTAYLRKDRFLLACPVSKRELRLRIP</sequence>
<keyword evidence="5" id="KW-1185">Reference proteome</keyword>
<feature type="signal peptide" evidence="3">
    <location>
        <begin position="1"/>
        <end position="40"/>
    </location>
</feature>
<keyword evidence="1" id="KW-0175">Coiled coil</keyword>
<protein>
    <submittedName>
        <fullName evidence="4">Uncharacterized protein</fullName>
    </submittedName>
</protein>
<evidence type="ECO:0000256" key="1">
    <source>
        <dbReference type="SAM" id="Coils"/>
    </source>
</evidence>
<evidence type="ECO:0000256" key="2">
    <source>
        <dbReference type="SAM" id="MobiDB-lite"/>
    </source>
</evidence>
<feature type="chain" id="PRO_5008089320" evidence="3">
    <location>
        <begin position="41"/>
        <end position="333"/>
    </location>
</feature>
<organism evidence="4 5">
    <name type="scientific">Termitidicoccus mucosus</name>
    <dbReference type="NCBI Taxonomy" id="1184151"/>
    <lineage>
        <taxon>Bacteria</taxon>
        <taxon>Pseudomonadati</taxon>
        <taxon>Verrucomicrobiota</taxon>
        <taxon>Opitutia</taxon>
        <taxon>Opitutales</taxon>
        <taxon>Opitutaceae</taxon>
        <taxon>Termitidicoccus</taxon>
    </lineage>
</organism>
<reference evidence="4 5" key="1">
    <citation type="submission" date="2016-01" db="EMBL/GenBank/DDBJ databases">
        <title>High potential of lignocellulose degradation of a new Verrucomicrobia species.</title>
        <authorList>
            <person name="Wang Y."/>
            <person name="Shi Y."/>
            <person name="Qiu Z."/>
            <person name="Liu S."/>
            <person name="Yang H."/>
        </authorList>
    </citation>
    <scope>NUCLEOTIDE SEQUENCE [LARGE SCALE GENOMIC DNA]</scope>
    <source>
        <strain evidence="4 5">TSB47</strain>
    </source>
</reference>
<keyword evidence="3" id="KW-0732">Signal</keyword>
<accession>A0A178IRQ7</accession>
<dbReference type="STRING" id="1184151.AW736_26460"/>
<name>A0A178IRQ7_9BACT</name>
<gene>
    <name evidence="4" type="ORF">AW736_26460</name>
</gene>
<comment type="caution">
    <text evidence="4">The sequence shown here is derived from an EMBL/GenBank/DDBJ whole genome shotgun (WGS) entry which is preliminary data.</text>
</comment>